<dbReference type="PROSITE" id="PS51900">
    <property type="entry name" value="CB"/>
    <property type="match status" value="1"/>
</dbReference>
<feature type="domain" description="Tyr recombinase" evidence="7">
    <location>
        <begin position="184"/>
        <end position="378"/>
    </location>
</feature>
<keyword evidence="10" id="KW-1185">Reference proteome</keyword>
<gene>
    <name evidence="9" type="ORF">N5P18_05065</name>
</gene>
<dbReference type="RefSeq" id="WP_338538895.1">
    <property type="nucleotide sequence ID" value="NZ_CP104874.1"/>
</dbReference>
<dbReference type="Gene3D" id="1.10.443.10">
    <property type="entry name" value="Intergrase catalytic core"/>
    <property type="match status" value="1"/>
</dbReference>
<dbReference type="PANTHER" id="PTHR30629:SF2">
    <property type="entry name" value="PROPHAGE INTEGRASE INTS-RELATED"/>
    <property type="match status" value="1"/>
</dbReference>
<feature type="compositionally biased region" description="Gly residues" evidence="6">
    <location>
        <begin position="391"/>
        <end position="410"/>
    </location>
</feature>
<evidence type="ECO:0000256" key="3">
    <source>
        <dbReference type="ARBA" id="ARBA00023125"/>
    </source>
</evidence>
<feature type="region of interest" description="Disordered" evidence="6">
    <location>
        <begin position="375"/>
        <end position="410"/>
    </location>
</feature>
<evidence type="ECO:0000256" key="1">
    <source>
        <dbReference type="ARBA" id="ARBA00008857"/>
    </source>
</evidence>
<dbReference type="InterPro" id="IPR013762">
    <property type="entry name" value="Integrase-like_cat_sf"/>
</dbReference>
<dbReference type="SUPFAM" id="SSF56349">
    <property type="entry name" value="DNA breaking-rejoining enzymes"/>
    <property type="match status" value="1"/>
</dbReference>
<evidence type="ECO:0000256" key="2">
    <source>
        <dbReference type="ARBA" id="ARBA00022908"/>
    </source>
</evidence>
<keyword evidence="4" id="KW-0233">DNA recombination</keyword>
<evidence type="ECO:0000259" key="8">
    <source>
        <dbReference type="PROSITE" id="PS51900"/>
    </source>
</evidence>
<evidence type="ECO:0000256" key="5">
    <source>
        <dbReference type="PROSITE-ProRule" id="PRU01248"/>
    </source>
</evidence>
<comment type="similarity">
    <text evidence="1">Belongs to the 'phage' integrase family.</text>
</comment>
<dbReference type="PANTHER" id="PTHR30629">
    <property type="entry name" value="PROPHAGE INTEGRASE"/>
    <property type="match status" value="1"/>
</dbReference>
<name>A0ABZ2FG11_9MICO</name>
<dbReference type="InterPro" id="IPR011010">
    <property type="entry name" value="DNA_brk_join_enz"/>
</dbReference>
<protein>
    <submittedName>
        <fullName evidence="9">Site-specific integrase</fullName>
    </submittedName>
</protein>
<dbReference type="InterPro" id="IPR002104">
    <property type="entry name" value="Integrase_catalytic"/>
</dbReference>
<feature type="domain" description="Core-binding (CB)" evidence="8">
    <location>
        <begin position="76"/>
        <end position="162"/>
    </location>
</feature>
<evidence type="ECO:0000256" key="4">
    <source>
        <dbReference type="ARBA" id="ARBA00023172"/>
    </source>
</evidence>
<dbReference type="PROSITE" id="PS51898">
    <property type="entry name" value="TYR_RECOMBINASE"/>
    <property type="match status" value="1"/>
</dbReference>
<evidence type="ECO:0000256" key="6">
    <source>
        <dbReference type="SAM" id="MobiDB-lite"/>
    </source>
</evidence>
<dbReference type="Pfam" id="PF00589">
    <property type="entry name" value="Phage_integrase"/>
    <property type="match status" value="1"/>
</dbReference>
<keyword evidence="2" id="KW-0229">DNA integration</keyword>
<proteinExistence type="inferred from homology"/>
<dbReference type="Gene3D" id="1.10.150.130">
    <property type="match status" value="1"/>
</dbReference>
<dbReference type="InterPro" id="IPR044068">
    <property type="entry name" value="CB"/>
</dbReference>
<dbReference type="EMBL" id="CP104874">
    <property type="protein sequence ID" value="WWF06247.1"/>
    <property type="molecule type" value="Genomic_DNA"/>
</dbReference>
<accession>A0ABZ2FG11</accession>
<evidence type="ECO:0000313" key="10">
    <source>
        <dbReference type="Proteomes" id="UP001381003"/>
    </source>
</evidence>
<evidence type="ECO:0000259" key="7">
    <source>
        <dbReference type="PROSITE" id="PS51898"/>
    </source>
</evidence>
<dbReference type="Proteomes" id="UP001381003">
    <property type="component" value="Chromosome"/>
</dbReference>
<dbReference type="InterPro" id="IPR050808">
    <property type="entry name" value="Phage_Integrase"/>
</dbReference>
<sequence length="410" mass="44711">MGRQGLAPGEWGAISTVRVVTDSGATYKSRAWFRGFDGRKRRVERWGSSQAAAQRALTTALEDAASSGVGGLTARDTLDEAVRQWLADLDQLVRMGERSPGTVQTYRYQWQRHVSPALGNLRLGEVTTPIVDRFLVDLHERVGSATSRTSRAVISGAMGRAVREGAVRFNPTREVRRLSAGPRRRPRALTEQERAAWFLAVTRDPRAVEHDLPDLCAFMLATGLRIGEVVAVLWSEVDLERGTVEVTSTLIRVTGQGLIRKATKSAAGQRLLPLPQWCVSMLRRRAEVGVGPDEPVFGTVDGGFREPRTVSRWLYEVRSDSDLEWVTSHAWRKTTASILDGSGVTARIIADQLGHSRVSMTQDVYLGRGEQDPRVLAALEAADPRPPSPGQSGGESGGESGGLEGVRGRG</sequence>
<organism evidence="9 10">
    <name type="scientific">Janibacter terrae</name>
    <dbReference type="NCBI Taxonomy" id="103817"/>
    <lineage>
        <taxon>Bacteria</taxon>
        <taxon>Bacillati</taxon>
        <taxon>Actinomycetota</taxon>
        <taxon>Actinomycetes</taxon>
        <taxon>Micrococcales</taxon>
        <taxon>Intrasporangiaceae</taxon>
        <taxon>Janibacter</taxon>
    </lineage>
</organism>
<dbReference type="CDD" id="cd01189">
    <property type="entry name" value="INT_ICEBs1_C_like"/>
    <property type="match status" value="1"/>
</dbReference>
<reference evidence="9 10" key="1">
    <citation type="submission" date="2022-09" db="EMBL/GenBank/DDBJ databases">
        <title>Complete genome sequence of Janibacter terrae strain COS04-44, PCL-degrading bacteria isolated from oil spilled coast.</title>
        <authorList>
            <person name="Park H."/>
            <person name="Kim J.Y."/>
            <person name="An S.H."/>
            <person name="Lee C.M."/>
            <person name="Weon H.-Y."/>
        </authorList>
    </citation>
    <scope>NUCLEOTIDE SEQUENCE [LARGE SCALE GENOMIC DNA]</scope>
    <source>
        <strain evidence="9 10">COS04-44</strain>
    </source>
</reference>
<dbReference type="InterPro" id="IPR010998">
    <property type="entry name" value="Integrase_recombinase_N"/>
</dbReference>
<keyword evidence="3 5" id="KW-0238">DNA-binding</keyword>
<evidence type="ECO:0000313" key="9">
    <source>
        <dbReference type="EMBL" id="WWF06247.1"/>
    </source>
</evidence>